<dbReference type="SUPFAM" id="SSF51735">
    <property type="entry name" value="NAD(P)-binding Rossmann-fold domains"/>
    <property type="match status" value="1"/>
</dbReference>
<dbReference type="EMBL" id="JBHTJR010000048">
    <property type="protein sequence ID" value="MFD0993538.1"/>
    <property type="molecule type" value="Genomic_DNA"/>
</dbReference>
<dbReference type="Pfam" id="PF13460">
    <property type="entry name" value="NAD_binding_10"/>
    <property type="match status" value="1"/>
</dbReference>
<dbReference type="Proteomes" id="UP001597062">
    <property type="component" value="Unassembled WGS sequence"/>
</dbReference>
<keyword evidence="3" id="KW-1185">Reference proteome</keyword>
<proteinExistence type="predicted"/>
<organism evidence="2 3">
    <name type="scientific">Tenacibaculum geojense</name>
    <dbReference type="NCBI Taxonomy" id="915352"/>
    <lineage>
        <taxon>Bacteria</taxon>
        <taxon>Pseudomonadati</taxon>
        <taxon>Bacteroidota</taxon>
        <taxon>Flavobacteriia</taxon>
        <taxon>Flavobacteriales</taxon>
        <taxon>Flavobacteriaceae</taxon>
        <taxon>Tenacibaculum</taxon>
    </lineage>
</organism>
<gene>
    <name evidence="2" type="ORF">ACFQ1U_10015</name>
</gene>
<dbReference type="RefSeq" id="WP_386107902.1">
    <property type="nucleotide sequence ID" value="NZ_JBHTJR010000048.1"/>
</dbReference>
<evidence type="ECO:0000313" key="2">
    <source>
        <dbReference type="EMBL" id="MFD0993538.1"/>
    </source>
</evidence>
<reference evidence="3" key="1">
    <citation type="journal article" date="2019" name="Int. J. Syst. Evol. Microbiol.">
        <title>The Global Catalogue of Microorganisms (GCM) 10K type strain sequencing project: providing services to taxonomists for standard genome sequencing and annotation.</title>
        <authorList>
            <consortium name="The Broad Institute Genomics Platform"/>
            <consortium name="The Broad Institute Genome Sequencing Center for Infectious Disease"/>
            <person name="Wu L."/>
            <person name="Ma J."/>
        </authorList>
    </citation>
    <scope>NUCLEOTIDE SEQUENCE [LARGE SCALE GENOMIC DNA]</scope>
    <source>
        <strain evidence="3">CCUG 60527</strain>
    </source>
</reference>
<dbReference type="PANTHER" id="PTHR48079">
    <property type="entry name" value="PROTEIN YEEZ"/>
    <property type="match status" value="1"/>
</dbReference>
<evidence type="ECO:0000259" key="1">
    <source>
        <dbReference type="Pfam" id="PF13460"/>
    </source>
</evidence>
<comment type="caution">
    <text evidence="2">The sequence shown here is derived from an EMBL/GenBank/DDBJ whole genome shotgun (WGS) entry which is preliminary data.</text>
</comment>
<feature type="domain" description="NAD(P)-binding" evidence="1">
    <location>
        <begin position="10"/>
        <end position="185"/>
    </location>
</feature>
<sequence>MKTCSILGCGWLGLPLAKHLIAKGVKVYGSTTSKSKLDILKSNNIVPFLINIDDAIVESDFFKTDVLIIMITSKNTEAFKRLIHQIEKSDINKIIFISSTSVYDANNSEVSENQQTNDGPLANIERLFINNTNFKTTILRFAGLIGGERHPGNWFENKAIPQPKGFVNMIHRDDCIAIITQIIKDNVFGEIFNACVNHHPTRSEFYTKANLSLSKPLPVFKNEENLVYKIINPDKLINTLKYQFIHQDLLDFNAI</sequence>
<name>A0ABW3JSQ9_9FLAO</name>
<dbReference type="PANTHER" id="PTHR48079:SF6">
    <property type="entry name" value="NAD(P)-BINDING DOMAIN-CONTAINING PROTEIN-RELATED"/>
    <property type="match status" value="1"/>
</dbReference>
<evidence type="ECO:0000313" key="3">
    <source>
        <dbReference type="Proteomes" id="UP001597062"/>
    </source>
</evidence>
<accession>A0ABW3JSQ9</accession>
<dbReference type="Gene3D" id="3.40.50.720">
    <property type="entry name" value="NAD(P)-binding Rossmann-like Domain"/>
    <property type="match status" value="1"/>
</dbReference>
<dbReference type="InterPro" id="IPR016040">
    <property type="entry name" value="NAD(P)-bd_dom"/>
</dbReference>
<protein>
    <submittedName>
        <fullName evidence="2">NAD(P)H-binding protein</fullName>
    </submittedName>
</protein>
<dbReference type="InterPro" id="IPR036291">
    <property type="entry name" value="NAD(P)-bd_dom_sf"/>
</dbReference>
<dbReference type="InterPro" id="IPR051783">
    <property type="entry name" value="NAD(P)-dependent_oxidoreduct"/>
</dbReference>